<evidence type="ECO:0000256" key="1">
    <source>
        <dbReference type="ARBA" id="ARBA00004141"/>
    </source>
</evidence>
<evidence type="ECO:0000256" key="5">
    <source>
        <dbReference type="PIRSR" id="PIRSR604254-1"/>
    </source>
</evidence>
<dbReference type="PANTHER" id="PTHR20855:SF97">
    <property type="entry name" value="ADIPOR-LIKE RECEPTOR IZH3-RELATED"/>
    <property type="match status" value="1"/>
</dbReference>
<feature type="binding site" evidence="5">
    <location>
        <position position="261"/>
    </location>
    <ligand>
        <name>Zn(2+)</name>
        <dbReference type="ChEBI" id="CHEBI:29105"/>
    </ligand>
</feature>
<feature type="transmembrane region" description="Helical" evidence="6">
    <location>
        <begin position="219"/>
        <end position="239"/>
    </location>
</feature>
<keyword evidence="8" id="KW-1185">Reference proteome</keyword>
<evidence type="ECO:0000256" key="3">
    <source>
        <dbReference type="ARBA" id="ARBA00022989"/>
    </source>
</evidence>
<feature type="transmembrane region" description="Helical" evidence="6">
    <location>
        <begin position="44"/>
        <end position="63"/>
    </location>
</feature>
<dbReference type="Proteomes" id="UP001175000">
    <property type="component" value="Unassembled WGS sequence"/>
</dbReference>
<dbReference type="PANTHER" id="PTHR20855">
    <property type="entry name" value="ADIPOR/PROGESTIN RECEPTOR-RELATED"/>
    <property type="match status" value="1"/>
</dbReference>
<evidence type="ECO:0000313" key="7">
    <source>
        <dbReference type="EMBL" id="KAK0631370.1"/>
    </source>
</evidence>
<comment type="caution">
    <text evidence="7">The sequence shown here is derived from an EMBL/GenBank/DDBJ whole genome shotgun (WGS) entry which is preliminary data.</text>
</comment>
<comment type="subcellular location">
    <subcellularLocation>
        <location evidence="1">Membrane</location>
        <topology evidence="1">Multi-pass membrane protein</topology>
    </subcellularLocation>
</comment>
<feature type="transmembrane region" description="Helical" evidence="6">
    <location>
        <begin position="137"/>
        <end position="156"/>
    </location>
</feature>
<dbReference type="GO" id="GO:0006882">
    <property type="term" value="P:intracellular zinc ion homeostasis"/>
    <property type="evidence" value="ECO:0007669"/>
    <property type="project" value="TreeGrafter"/>
</dbReference>
<organism evidence="7 8">
    <name type="scientific">Immersiella caudata</name>
    <dbReference type="NCBI Taxonomy" id="314043"/>
    <lineage>
        <taxon>Eukaryota</taxon>
        <taxon>Fungi</taxon>
        <taxon>Dikarya</taxon>
        <taxon>Ascomycota</taxon>
        <taxon>Pezizomycotina</taxon>
        <taxon>Sordariomycetes</taxon>
        <taxon>Sordariomycetidae</taxon>
        <taxon>Sordariales</taxon>
        <taxon>Lasiosphaeriaceae</taxon>
        <taxon>Immersiella</taxon>
    </lineage>
</organism>
<dbReference type="InterPro" id="IPR004254">
    <property type="entry name" value="AdipoR/HlyIII-related"/>
</dbReference>
<sequence length="263" mass="30083">LIPYHALPLPWRINPFIHTGYRFTPSLLSALLSPLLLSNEFTNIWTHLLPILLIYNYHVSFPYSLSHPRDNLLAISYFASAILSLLCSVAWHSFRCSSQIQIMSAFVSVDIMAVSLILTSFSIVTIHTAFYAQPEVARVYITSCLVWCVMGMALPWTDFFRPEEVAPLVIKRRMGERGWNLPSRSWTRVAFFCALGAQGAVLPSVHATWLNGWGYTRRIFGLAAWVVMPIFWGSVVYGGKFPERRWPGRFDYWGNSHNIWHVA</sequence>
<dbReference type="GO" id="GO:0046872">
    <property type="term" value="F:metal ion binding"/>
    <property type="evidence" value="ECO:0007669"/>
    <property type="project" value="UniProtKB-KW"/>
</dbReference>
<dbReference type="AlphaFoldDB" id="A0AA40CAS3"/>
<keyword evidence="5" id="KW-0479">Metal-binding</keyword>
<feature type="non-terminal residue" evidence="7">
    <location>
        <position position="1"/>
    </location>
</feature>
<keyword evidence="4 6" id="KW-0472">Membrane</keyword>
<feature type="transmembrane region" description="Helical" evidence="6">
    <location>
        <begin position="75"/>
        <end position="94"/>
    </location>
</feature>
<dbReference type="Pfam" id="PF03006">
    <property type="entry name" value="HlyIII"/>
    <property type="match status" value="1"/>
</dbReference>
<feature type="binding site" evidence="5">
    <location>
        <position position="92"/>
    </location>
    <ligand>
        <name>Zn(2+)</name>
        <dbReference type="ChEBI" id="CHEBI:29105"/>
    </ligand>
</feature>
<accession>A0AA40CAS3</accession>
<keyword evidence="5" id="KW-0862">Zinc</keyword>
<feature type="binding site" evidence="5">
    <location>
        <position position="257"/>
    </location>
    <ligand>
        <name>Zn(2+)</name>
        <dbReference type="ChEBI" id="CHEBI:29105"/>
    </ligand>
</feature>
<dbReference type="EMBL" id="JAULSU010000001">
    <property type="protein sequence ID" value="KAK0631370.1"/>
    <property type="molecule type" value="Genomic_DNA"/>
</dbReference>
<keyword evidence="2 6" id="KW-0812">Transmembrane</keyword>
<evidence type="ECO:0000256" key="4">
    <source>
        <dbReference type="ARBA" id="ARBA00023136"/>
    </source>
</evidence>
<feature type="transmembrane region" description="Helical" evidence="6">
    <location>
        <begin position="106"/>
        <end position="131"/>
    </location>
</feature>
<name>A0AA40CAS3_9PEZI</name>
<protein>
    <submittedName>
        <fullName evidence="7">Hemolysin-III related-domain-containing protein</fullName>
    </submittedName>
</protein>
<feature type="non-terminal residue" evidence="7">
    <location>
        <position position="263"/>
    </location>
</feature>
<evidence type="ECO:0000256" key="6">
    <source>
        <dbReference type="SAM" id="Phobius"/>
    </source>
</evidence>
<gene>
    <name evidence="7" type="ORF">B0T14DRAFT_397373</name>
</gene>
<evidence type="ECO:0000313" key="8">
    <source>
        <dbReference type="Proteomes" id="UP001175000"/>
    </source>
</evidence>
<evidence type="ECO:0000256" key="2">
    <source>
        <dbReference type="ARBA" id="ARBA00022692"/>
    </source>
</evidence>
<keyword evidence="3 6" id="KW-1133">Transmembrane helix</keyword>
<dbReference type="GO" id="GO:0038023">
    <property type="term" value="F:signaling receptor activity"/>
    <property type="evidence" value="ECO:0007669"/>
    <property type="project" value="TreeGrafter"/>
</dbReference>
<reference evidence="7" key="1">
    <citation type="submission" date="2023-06" db="EMBL/GenBank/DDBJ databases">
        <title>Genome-scale phylogeny and comparative genomics of the fungal order Sordariales.</title>
        <authorList>
            <consortium name="Lawrence Berkeley National Laboratory"/>
            <person name="Hensen N."/>
            <person name="Bonometti L."/>
            <person name="Westerberg I."/>
            <person name="Brannstrom I.O."/>
            <person name="Guillou S."/>
            <person name="Cros-Aarteil S."/>
            <person name="Calhoun S."/>
            <person name="Haridas S."/>
            <person name="Kuo A."/>
            <person name="Mondo S."/>
            <person name="Pangilinan J."/>
            <person name="Riley R."/>
            <person name="Labutti K."/>
            <person name="Andreopoulos B."/>
            <person name="Lipzen A."/>
            <person name="Chen C."/>
            <person name="Yanf M."/>
            <person name="Daum C."/>
            <person name="Ng V."/>
            <person name="Clum A."/>
            <person name="Steindorff A."/>
            <person name="Ohm R."/>
            <person name="Martin F."/>
            <person name="Silar P."/>
            <person name="Natvig D."/>
            <person name="Lalanne C."/>
            <person name="Gautier V."/>
            <person name="Ament-Velasquez S.L."/>
            <person name="Kruys A."/>
            <person name="Hutchinson M.I."/>
            <person name="Powell A.J."/>
            <person name="Barry K."/>
            <person name="Miller A.N."/>
            <person name="Grigoriev I.V."/>
            <person name="Debuchy R."/>
            <person name="Gladieux P."/>
            <person name="Thoren M.H."/>
            <person name="Johannesson H."/>
        </authorList>
    </citation>
    <scope>NUCLEOTIDE SEQUENCE</scope>
    <source>
        <strain evidence="7">CBS 606.72</strain>
    </source>
</reference>
<proteinExistence type="predicted"/>
<dbReference type="GO" id="GO:0016020">
    <property type="term" value="C:membrane"/>
    <property type="evidence" value="ECO:0007669"/>
    <property type="project" value="UniProtKB-SubCell"/>
</dbReference>